<name>A0A803P4C5_CANSA</name>
<keyword evidence="1" id="KW-0472">Membrane</keyword>
<sequence length="458" mass="51311">MVASTKGVPTSFAKRTAAGLPCGSQLREGGKAPLTSQAYNKSIWEMDQKANYFKSYGMWQAYADVVGLCNIPGLMWHRISFMQESAFVSAVSWLLAWWIVFFKMNNLEAPSSEEILYFYSVKANPMSTNKKNLGFFRLDKHPNSYCPICHTNRTHDLHEYLFFSSIFPTKRVLSLRLSFHLSELSCQSARIEEIVKKEAQYRAFSKEQLKPKTKNILNHDWFSCHPDPLYEEEIILKRFAAVYPDVGPPRASTSGRGDRPFRILCTPSLYRMCWGNQGGFDEYLLGINFRRYPVKDYIDKVDQIIKSPRNPGAPSDTIKVDPLMIISLPNFKEYDSLLSHGGTTAFARGQPYSISLTDSPKCKMLKSLISKISAALGKAKSTYKGGKGNIYNPRLFNLGRGKKDSTTPWEVSEVPVASGEQALKEVLPASGAIPGVVPNVGGFDDNLDGLGLPQERPP</sequence>
<keyword evidence="1" id="KW-0812">Transmembrane</keyword>
<evidence type="ECO:0000313" key="3">
    <source>
        <dbReference type="Proteomes" id="UP000596661"/>
    </source>
</evidence>
<dbReference type="Gramene" id="evm.model.03.1195">
    <property type="protein sequence ID" value="cds.evm.model.03.1195"/>
    <property type="gene ID" value="evm.TU.03.1195"/>
</dbReference>
<dbReference type="Proteomes" id="UP000596661">
    <property type="component" value="Chromosome 3"/>
</dbReference>
<reference evidence="2" key="2">
    <citation type="submission" date="2021-03" db="UniProtKB">
        <authorList>
            <consortium name="EnsemblPlants"/>
        </authorList>
    </citation>
    <scope>IDENTIFICATION</scope>
</reference>
<protein>
    <submittedName>
        <fullName evidence="2">Uncharacterized protein</fullName>
    </submittedName>
</protein>
<organism evidence="2 3">
    <name type="scientific">Cannabis sativa</name>
    <name type="common">Hemp</name>
    <name type="synonym">Marijuana</name>
    <dbReference type="NCBI Taxonomy" id="3483"/>
    <lineage>
        <taxon>Eukaryota</taxon>
        <taxon>Viridiplantae</taxon>
        <taxon>Streptophyta</taxon>
        <taxon>Embryophyta</taxon>
        <taxon>Tracheophyta</taxon>
        <taxon>Spermatophyta</taxon>
        <taxon>Magnoliopsida</taxon>
        <taxon>eudicotyledons</taxon>
        <taxon>Gunneridae</taxon>
        <taxon>Pentapetalae</taxon>
        <taxon>rosids</taxon>
        <taxon>fabids</taxon>
        <taxon>Rosales</taxon>
        <taxon>Cannabaceae</taxon>
        <taxon>Cannabis</taxon>
    </lineage>
</organism>
<dbReference type="EnsemblPlants" id="evm.model.03.1195">
    <property type="protein sequence ID" value="cds.evm.model.03.1195"/>
    <property type="gene ID" value="evm.TU.03.1195"/>
</dbReference>
<reference evidence="2" key="1">
    <citation type="submission" date="2018-11" db="EMBL/GenBank/DDBJ databases">
        <authorList>
            <person name="Grassa J C."/>
        </authorList>
    </citation>
    <scope>NUCLEOTIDE SEQUENCE [LARGE SCALE GENOMIC DNA]</scope>
</reference>
<evidence type="ECO:0000313" key="2">
    <source>
        <dbReference type="EnsemblPlants" id="cds.evm.model.03.1195"/>
    </source>
</evidence>
<feature type="transmembrane region" description="Helical" evidence="1">
    <location>
        <begin position="85"/>
        <end position="102"/>
    </location>
</feature>
<dbReference type="AlphaFoldDB" id="A0A803P4C5"/>
<keyword evidence="3" id="KW-1185">Reference proteome</keyword>
<proteinExistence type="predicted"/>
<dbReference type="EMBL" id="UZAU01000288">
    <property type="status" value="NOT_ANNOTATED_CDS"/>
    <property type="molecule type" value="Genomic_DNA"/>
</dbReference>
<evidence type="ECO:0000256" key="1">
    <source>
        <dbReference type="SAM" id="Phobius"/>
    </source>
</evidence>
<accession>A0A803P4C5</accession>
<keyword evidence="1" id="KW-1133">Transmembrane helix</keyword>